<dbReference type="Pfam" id="PF13561">
    <property type="entry name" value="adh_short_C2"/>
    <property type="match status" value="1"/>
</dbReference>
<organism evidence="2 3">
    <name type="scientific">Rhodovulum sulfidophilum</name>
    <name type="common">Rhodobacter sulfidophilus</name>
    <dbReference type="NCBI Taxonomy" id="35806"/>
    <lineage>
        <taxon>Bacteria</taxon>
        <taxon>Pseudomonadati</taxon>
        <taxon>Pseudomonadota</taxon>
        <taxon>Alphaproteobacteria</taxon>
        <taxon>Rhodobacterales</taxon>
        <taxon>Paracoccaceae</taxon>
        <taxon>Rhodovulum</taxon>
    </lineage>
</organism>
<dbReference type="InterPro" id="IPR036291">
    <property type="entry name" value="NAD(P)-bd_dom_sf"/>
</dbReference>
<evidence type="ECO:0000256" key="1">
    <source>
        <dbReference type="ARBA" id="ARBA00006484"/>
    </source>
</evidence>
<dbReference type="GO" id="GO:0016616">
    <property type="term" value="F:oxidoreductase activity, acting on the CH-OH group of donors, NAD or NADP as acceptor"/>
    <property type="evidence" value="ECO:0007669"/>
    <property type="project" value="TreeGrafter"/>
</dbReference>
<comment type="similarity">
    <text evidence="1">Belongs to the short-chain dehydrogenases/reductases (SDR) family.</text>
</comment>
<protein>
    <submittedName>
        <fullName evidence="2">Short chain dehydrogenase</fullName>
    </submittedName>
</protein>
<dbReference type="CDD" id="cd05233">
    <property type="entry name" value="SDR_c"/>
    <property type="match status" value="1"/>
</dbReference>
<name>A0A2W5N049_RHOSU</name>
<dbReference type="Proteomes" id="UP000249185">
    <property type="component" value="Unassembled WGS sequence"/>
</dbReference>
<dbReference type="AlphaFoldDB" id="A0A2W5N049"/>
<dbReference type="PRINTS" id="PR00080">
    <property type="entry name" value="SDRFAMILY"/>
</dbReference>
<proteinExistence type="inferred from homology"/>
<dbReference type="NCBIfam" id="NF005880">
    <property type="entry name" value="PRK07831.1"/>
    <property type="match status" value="1"/>
</dbReference>
<dbReference type="PANTHER" id="PTHR42760">
    <property type="entry name" value="SHORT-CHAIN DEHYDROGENASES/REDUCTASES FAMILY MEMBER"/>
    <property type="match status" value="1"/>
</dbReference>
<dbReference type="InterPro" id="IPR002347">
    <property type="entry name" value="SDR_fam"/>
</dbReference>
<evidence type="ECO:0000313" key="2">
    <source>
        <dbReference type="EMBL" id="PZQ46444.1"/>
    </source>
</evidence>
<dbReference type="Gene3D" id="3.40.50.720">
    <property type="entry name" value="NAD(P)-binding Rossmann-like Domain"/>
    <property type="match status" value="1"/>
</dbReference>
<dbReference type="SUPFAM" id="SSF51735">
    <property type="entry name" value="NAD(P)-binding Rossmann-fold domains"/>
    <property type="match status" value="1"/>
</dbReference>
<sequence length="261" mass="27377">MPTTPDYVPGHGLLAGRSVLVTAAAGKGIGFATARRAVEEGARALVIADIHERRIEEAVAALREIAPGAEVSGAMCDVTVEAEVQALIDTAEERLGGIDVLVNNAGLGGLKPVVEMTDAEWMAVLDVTLNGTFRMTRAALARMIPRGRGAIVNNASVLGWRAQKGQAHYAAAKAGVMALTRCSGLEAAEHGIRVNAVSPSIAMHEFLARSAPEEFLRGLAAQEAFGRAAEVWEVANVIMFLASDYASYMVGEVVAVSSQRA</sequence>
<dbReference type="GO" id="GO:0030497">
    <property type="term" value="P:fatty acid elongation"/>
    <property type="evidence" value="ECO:0007669"/>
    <property type="project" value="TreeGrafter"/>
</dbReference>
<reference evidence="2 3" key="1">
    <citation type="submission" date="2017-08" db="EMBL/GenBank/DDBJ databases">
        <title>Infants hospitalized years apart are colonized by the same room-sourced microbial strains.</title>
        <authorList>
            <person name="Brooks B."/>
            <person name="Olm M.R."/>
            <person name="Firek B.A."/>
            <person name="Baker R."/>
            <person name="Thomas B.C."/>
            <person name="Morowitz M.J."/>
            <person name="Banfield J.F."/>
        </authorList>
    </citation>
    <scope>NUCLEOTIDE SEQUENCE [LARGE SCALE GENOMIC DNA]</scope>
    <source>
        <strain evidence="2">S2_005_002_R2_34</strain>
    </source>
</reference>
<dbReference type="PRINTS" id="PR00081">
    <property type="entry name" value="GDHRDH"/>
</dbReference>
<evidence type="ECO:0000313" key="3">
    <source>
        <dbReference type="Proteomes" id="UP000249185"/>
    </source>
</evidence>
<dbReference type="EMBL" id="QFPW01000025">
    <property type="protein sequence ID" value="PZQ46444.1"/>
    <property type="molecule type" value="Genomic_DNA"/>
</dbReference>
<dbReference type="FunFam" id="3.40.50.720:FF:000084">
    <property type="entry name" value="Short-chain dehydrogenase reductase"/>
    <property type="match status" value="1"/>
</dbReference>
<accession>A0A2W5N049</accession>
<dbReference type="PANTHER" id="PTHR42760:SF40">
    <property type="entry name" value="3-OXOACYL-[ACYL-CARRIER-PROTEIN] REDUCTASE, CHLOROPLASTIC"/>
    <property type="match status" value="1"/>
</dbReference>
<gene>
    <name evidence="2" type="ORF">DI556_20320</name>
</gene>
<comment type="caution">
    <text evidence="2">The sequence shown here is derived from an EMBL/GenBank/DDBJ whole genome shotgun (WGS) entry which is preliminary data.</text>
</comment>